<dbReference type="RefSeq" id="WP_395813006.1">
    <property type="nucleotide sequence ID" value="NZ_CP043494.1"/>
</dbReference>
<feature type="domain" description="Calcineurin-like phosphoesterase" evidence="3">
    <location>
        <begin position="28"/>
        <end position="237"/>
    </location>
</feature>
<dbReference type="InterPro" id="IPR008334">
    <property type="entry name" value="5'-Nucleotdase_C"/>
</dbReference>
<feature type="domain" description="5'-Nucleotidase C-terminal" evidence="4">
    <location>
        <begin position="329"/>
        <end position="459"/>
    </location>
</feature>
<evidence type="ECO:0000313" key="5">
    <source>
        <dbReference type="EMBL" id="WNG42856.1"/>
    </source>
</evidence>
<evidence type="ECO:0000313" key="6">
    <source>
        <dbReference type="Proteomes" id="UP001611383"/>
    </source>
</evidence>
<keyword evidence="6" id="KW-1185">Reference proteome</keyword>
<protein>
    <submittedName>
        <fullName evidence="5">Bifunctional metallophosphatase/5'-nucleotidase</fullName>
    </submittedName>
</protein>
<dbReference type="InterPro" id="IPR006179">
    <property type="entry name" value="5_nucleotidase/apyrase"/>
</dbReference>
<dbReference type="PANTHER" id="PTHR11575:SF24">
    <property type="entry name" value="5'-NUCLEOTIDASE"/>
    <property type="match status" value="1"/>
</dbReference>
<accession>A0ABY9WGC4</accession>
<dbReference type="InterPro" id="IPR029052">
    <property type="entry name" value="Metallo-depent_PP-like"/>
</dbReference>
<dbReference type="EMBL" id="CP043494">
    <property type="protein sequence ID" value="WNG42856.1"/>
    <property type="molecule type" value="Genomic_DNA"/>
</dbReference>
<keyword evidence="2" id="KW-0378">Hydrolase</keyword>
<dbReference type="Proteomes" id="UP001611383">
    <property type="component" value="Chromosome"/>
</dbReference>
<dbReference type="Gene3D" id="3.60.21.10">
    <property type="match status" value="1"/>
</dbReference>
<organism evidence="5 6">
    <name type="scientific">Archangium minus</name>
    <dbReference type="NCBI Taxonomy" id="83450"/>
    <lineage>
        <taxon>Bacteria</taxon>
        <taxon>Pseudomonadati</taxon>
        <taxon>Myxococcota</taxon>
        <taxon>Myxococcia</taxon>
        <taxon>Myxococcales</taxon>
        <taxon>Cystobacterineae</taxon>
        <taxon>Archangiaceae</taxon>
        <taxon>Archangium</taxon>
    </lineage>
</organism>
<evidence type="ECO:0000256" key="1">
    <source>
        <dbReference type="ARBA" id="ARBA00022729"/>
    </source>
</evidence>
<evidence type="ECO:0000259" key="3">
    <source>
        <dbReference type="Pfam" id="PF00149"/>
    </source>
</evidence>
<comment type="similarity">
    <text evidence="2">Belongs to the 5'-nucleotidase family.</text>
</comment>
<evidence type="ECO:0000256" key="2">
    <source>
        <dbReference type="RuleBase" id="RU362119"/>
    </source>
</evidence>
<proteinExistence type="inferred from homology"/>
<keyword evidence="1" id="KW-0732">Signal</keyword>
<evidence type="ECO:0000259" key="4">
    <source>
        <dbReference type="Pfam" id="PF02872"/>
    </source>
</evidence>
<dbReference type="Pfam" id="PF00149">
    <property type="entry name" value="Metallophos"/>
    <property type="match status" value="1"/>
</dbReference>
<dbReference type="InterPro" id="IPR036907">
    <property type="entry name" value="5'-Nucleotdase_C_sf"/>
</dbReference>
<reference evidence="5 6" key="1">
    <citation type="submission" date="2019-08" db="EMBL/GenBank/DDBJ databases">
        <title>Archangium and Cystobacter genomes.</title>
        <authorList>
            <person name="Chen I.-C.K."/>
            <person name="Wielgoss S."/>
        </authorList>
    </citation>
    <scope>NUCLEOTIDE SEQUENCE [LARGE SCALE GENOMIC DNA]</scope>
    <source>
        <strain evidence="5 6">Cbm 6</strain>
    </source>
</reference>
<sequence length="505" mass="55497">MKKSLLPSLLFLAQTACQTTQPDVVVTLLGTSDYHSHAVPFYSEGKHDQAGIARAMAYFKKARQTPGTLVISGGDTLNLGTPTWSDEYRCIEWAWLNGVVDIMAVGNHEFDYGPEEFQRCAASVDYPLISSNLVGADGQPLLRPDGKPYVIREVQGVRVGFFALGGSDFPRLIRSHLLPEGASWKEPIAEAQATVRQLREVEKVDAVVFIGHQFREEDEAMARAAPGIDLILGSHSHFKSELVKIPGTETYFISPYQYLTYISQVRLRFRQGKQVEVTGELVKMDENQPKDEQLEAQVRQLQDQLVAKRPERFQVLGRALVELGDEGLSQHETVLGNWATEVLRKAAGTHAYFSTASSFRAGIPPGDITVETFYTAIPYKNTVVTADVTGEQLLAWLRLSVSKRGSDIFSQQTGVRYRAVEGDLTQVQVLVDPARPEVGYAPLVPGASYRLATTNYQAFVAAGYKELFASFANPVTTTLDAHTVLSEALRAGPVTAELDGRSGGN</sequence>
<dbReference type="InterPro" id="IPR004843">
    <property type="entry name" value="Calcineurin-like_PHP"/>
</dbReference>
<name>A0ABY9WGC4_9BACT</name>
<gene>
    <name evidence="5" type="ORF">F0U60_01160</name>
</gene>
<dbReference type="SUPFAM" id="SSF56300">
    <property type="entry name" value="Metallo-dependent phosphatases"/>
    <property type="match status" value="1"/>
</dbReference>
<dbReference type="PANTHER" id="PTHR11575">
    <property type="entry name" value="5'-NUCLEOTIDASE-RELATED"/>
    <property type="match status" value="1"/>
</dbReference>
<dbReference type="Gene3D" id="3.90.780.10">
    <property type="entry name" value="5'-Nucleotidase, C-terminal domain"/>
    <property type="match status" value="1"/>
</dbReference>
<dbReference type="Pfam" id="PF02872">
    <property type="entry name" value="5_nucleotid_C"/>
    <property type="match status" value="1"/>
</dbReference>
<keyword evidence="2" id="KW-0547">Nucleotide-binding</keyword>
<dbReference type="PRINTS" id="PR01607">
    <property type="entry name" value="APYRASEFAMLY"/>
</dbReference>
<dbReference type="SUPFAM" id="SSF55816">
    <property type="entry name" value="5'-nucleotidase (syn. UDP-sugar hydrolase), C-terminal domain"/>
    <property type="match status" value="1"/>
</dbReference>